<dbReference type="AlphaFoldDB" id="A0A2T5RKG9"/>
<reference evidence="1 2" key="1">
    <citation type="submission" date="2018-04" db="EMBL/GenBank/DDBJ databases">
        <title>Subsurface microbial communities from deep shales in Ohio and West Virginia, USA.</title>
        <authorList>
            <person name="Wrighton K."/>
        </authorList>
    </citation>
    <scope>NUCLEOTIDE SEQUENCE [LARGE SCALE GENOMIC DNA]</scope>
    <source>
        <strain evidence="1 2">WC1</strain>
    </source>
</reference>
<dbReference type="SUPFAM" id="SSF50969">
    <property type="entry name" value="YVTN repeat-like/Quinoprotein amine dehydrogenase"/>
    <property type="match status" value="1"/>
</dbReference>
<organism evidence="1 2">
    <name type="scientific">Halanaerobium saccharolyticum</name>
    <dbReference type="NCBI Taxonomy" id="43595"/>
    <lineage>
        <taxon>Bacteria</taxon>
        <taxon>Bacillati</taxon>
        <taxon>Bacillota</taxon>
        <taxon>Clostridia</taxon>
        <taxon>Halanaerobiales</taxon>
        <taxon>Halanaerobiaceae</taxon>
        <taxon>Halanaerobium</taxon>
    </lineage>
</organism>
<evidence type="ECO:0000313" key="1">
    <source>
        <dbReference type="EMBL" id="PTV99526.1"/>
    </source>
</evidence>
<dbReference type="InterPro" id="IPR011044">
    <property type="entry name" value="Quino_amine_DH_bsu"/>
</dbReference>
<sequence>MKNKSIILIAILLIGFLTGTVSALDTESLAELEYKVLDSYNHDPKAFTQGLEIHENYLYEGTGLYGRSSLRKVDIQSGRVLNKIKLESEYFGEGITILNNKIYQLSWKENTAFVYDLDFNLLKKFSYQGEGWGLTNNGEQIIMSDGSQYLYYRDPETFEVLKKISVKNNKQPVKNLNELEYQEGFIYANIWQTDYIIKIDAQSGATAAYLDLSGILSTDYQGEIDVLNGIAYDPQAQNFLVTGKLWPKMYRIEFAD</sequence>
<dbReference type="PANTHER" id="PTHR31270">
    <property type="entry name" value="GLUTAMINYL-PEPTIDE CYCLOTRANSFERASE"/>
    <property type="match status" value="1"/>
</dbReference>
<dbReference type="InterPro" id="IPR007788">
    <property type="entry name" value="QCT"/>
</dbReference>
<evidence type="ECO:0000313" key="2">
    <source>
        <dbReference type="Proteomes" id="UP000244089"/>
    </source>
</evidence>
<keyword evidence="1" id="KW-0808">Transferase</keyword>
<dbReference type="InterPro" id="IPR015943">
    <property type="entry name" value="WD40/YVTN_repeat-like_dom_sf"/>
</dbReference>
<name>A0A2T5RKG9_9FIRM</name>
<comment type="caution">
    <text evidence="1">The sequence shown here is derived from an EMBL/GenBank/DDBJ whole genome shotgun (WGS) entry which is preliminary data.</text>
</comment>
<dbReference type="Pfam" id="PF05096">
    <property type="entry name" value="Glu_cyclase_2"/>
    <property type="match status" value="1"/>
</dbReference>
<proteinExistence type="predicted"/>
<accession>A0A2T5RKG9</accession>
<dbReference type="PANTHER" id="PTHR31270:SF1">
    <property type="entry name" value="GLUTAMINYL-PEPTIDE CYCLOTRANSFERASE"/>
    <property type="match status" value="1"/>
</dbReference>
<dbReference type="Proteomes" id="UP000244089">
    <property type="component" value="Unassembled WGS sequence"/>
</dbReference>
<dbReference type="OrthoDB" id="9783700at2"/>
<dbReference type="EMBL" id="QAXS01000010">
    <property type="protein sequence ID" value="PTV99526.1"/>
    <property type="molecule type" value="Genomic_DNA"/>
</dbReference>
<protein>
    <submittedName>
        <fullName evidence="1">Glutamine cyclotransferase</fullName>
    </submittedName>
</protein>
<dbReference type="GO" id="GO:0016603">
    <property type="term" value="F:glutaminyl-peptide cyclotransferase activity"/>
    <property type="evidence" value="ECO:0007669"/>
    <property type="project" value="InterPro"/>
</dbReference>
<dbReference type="Gene3D" id="2.130.10.10">
    <property type="entry name" value="YVTN repeat-like/Quinoprotein amine dehydrogenase"/>
    <property type="match status" value="1"/>
</dbReference>
<dbReference type="RefSeq" id="WP_108139498.1">
    <property type="nucleotide sequence ID" value="NZ_JBQPXQ010000001.1"/>
</dbReference>
<gene>
    <name evidence="1" type="ORF">C8C76_1108</name>
</gene>